<dbReference type="STRING" id="1393122.SAMN05660895_2032"/>
<dbReference type="Pfam" id="PF11751">
    <property type="entry name" value="PorP_SprF"/>
    <property type="match status" value="1"/>
</dbReference>
<proteinExistence type="predicted"/>
<dbReference type="AlphaFoldDB" id="A0A1I7NIT5"/>
<dbReference type="NCBIfam" id="TIGR03519">
    <property type="entry name" value="T9SS_PorP_fam"/>
    <property type="match status" value="1"/>
</dbReference>
<feature type="signal peptide" evidence="1">
    <location>
        <begin position="1"/>
        <end position="25"/>
    </location>
</feature>
<dbReference type="Proteomes" id="UP000199537">
    <property type="component" value="Unassembled WGS sequence"/>
</dbReference>
<gene>
    <name evidence="2" type="ORF">SAMN05660895_2032</name>
</gene>
<sequence length="294" mass="33975">MNKFIQKLKKLIFYMICLYQLPAWGQMNYSNTIAEYFHNQYLWNPALAGSKQAQLYGLFDNVWLGFDGSSKFVEFSFDMPFTEKMGAGIILNSFSSGLFDQYRGALSYAYQISWDDNKKIRLGGNLSFYKAHLNVKDLSNNAQIDPVITEFNNKGMQLDGDLGAYLQFNAFSIGLSGYNLSNYFKKSEQQESDWEMSQVQLSYYFPIQENKFSLQPLIGYQMFHTTKNILITAMQFTYQNVFNTSLYWKSTGCIMGGLGLILNSNLEINIFYSSKNKYGYQEQYEAGIKYMLNP</sequence>
<accession>A0A1I7NIT5</accession>
<evidence type="ECO:0000256" key="1">
    <source>
        <dbReference type="SAM" id="SignalP"/>
    </source>
</evidence>
<feature type="chain" id="PRO_5011763032" evidence="1">
    <location>
        <begin position="26"/>
        <end position="294"/>
    </location>
</feature>
<keyword evidence="3" id="KW-1185">Reference proteome</keyword>
<evidence type="ECO:0000313" key="2">
    <source>
        <dbReference type="EMBL" id="SFV34558.1"/>
    </source>
</evidence>
<dbReference type="InterPro" id="IPR019861">
    <property type="entry name" value="PorP/SprF_Bacteroidetes"/>
</dbReference>
<keyword evidence="1" id="KW-0732">Signal</keyword>
<dbReference type="RefSeq" id="WP_092460217.1">
    <property type="nucleotide sequence ID" value="NZ_FPCJ01000001.1"/>
</dbReference>
<reference evidence="3" key="1">
    <citation type="submission" date="2016-10" db="EMBL/GenBank/DDBJ databases">
        <authorList>
            <person name="Varghese N."/>
            <person name="Submissions S."/>
        </authorList>
    </citation>
    <scope>NUCLEOTIDE SEQUENCE [LARGE SCALE GENOMIC DNA]</scope>
    <source>
        <strain evidence="3">DSM 14807</strain>
    </source>
</reference>
<dbReference type="OrthoDB" id="891773at2"/>
<name>A0A1I7NIT5_9BACT</name>
<organism evidence="2 3">
    <name type="scientific">Thermoflavifilum thermophilum</name>
    <dbReference type="NCBI Taxonomy" id="1393122"/>
    <lineage>
        <taxon>Bacteria</taxon>
        <taxon>Pseudomonadati</taxon>
        <taxon>Bacteroidota</taxon>
        <taxon>Chitinophagia</taxon>
        <taxon>Chitinophagales</taxon>
        <taxon>Chitinophagaceae</taxon>
        <taxon>Thermoflavifilum</taxon>
    </lineage>
</organism>
<dbReference type="EMBL" id="FPCJ01000001">
    <property type="protein sequence ID" value="SFV34558.1"/>
    <property type="molecule type" value="Genomic_DNA"/>
</dbReference>
<protein>
    <submittedName>
        <fullName evidence="2">Type IX secretion system membrane protein, PorP/SprF family</fullName>
    </submittedName>
</protein>
<evidence type="ECO:0000313" key="3">
    <source>
        <dbReference type="Proteomes" id="UP000199537"/>
    </source>
</evidence>